<feature type="transmembrane region" description="Helical" evidence="5">
    <location>
        <begin position="314"/>
        <end position="336"/>
    </location>
</feature>
<evidence type="ECO:0000256" key="5">
    <source>
        <dbReference type="SAM" id="Phobius"/>
    </source>
</evidence>
<dbReference type="Proteomes" id="UP000664545">
    <property type="component" value="Unassembled WGS sequence"/>
</dbReference>
<evidence type="ECO:0000256" key="1">
    <source>
        <dbReference type="ARBA" id="ARBA00004141"/>
    </source>
</evidence>
<evidence type="ECO:0000259" key="6">
    <source>
        <dbReference type="Pfam" id="PF00535"/>
    </source>
</evidence>
<sequence length="360" mass="40810">MKPVIIVPAFNPDDKLITLVEDLKRLDLEIIVVNDGSKQECSSIFETIEEEFQCMICTHSKNMGKGAALKTGISYVLSHFPNLPGFVTADADGQHSPKDIYKVAEFLENNSSGLILGKRDFSGKNIPLKSYLGNRITSFVFLLSTAKKCPDTQTGLRGIPMAYSQNCLSVEGDRYEFEMNMLFKMAREGVPFIYVPIDTIYLADNASSHFHPVKDSVRIYLNIFKYSFSSLLSAMLDLSLFTILAHLVFGRGTIGLLAATVIARLTSGSFNYLVNKHWVFKSKNKYGGETLTYFTLFCSQMFLSWLFVSLLKNVPLNLTFIKILVDSILFILSYNIQKKYIFVSKRKKWKTDDKKIYRTL</sequence>
<feature type="domain" description="Glycosyltransferase 2-like" evidence="6">
    <location>
        <begin position="5"/>
        <end position="133"/>
    </location>
</feature>
<dbReference type="EMBL" id="JAFJZZ010000001">
    <property type="protein sequence ID" value="MBN7772510.1"/>
    <property type="molecule type" value="Genomic_DNA"/>
</dbReference>
<protein>
    <submittedName>
        <fullName evidence="8">Bifunctional glycosyltransferase family 2/GtrA family protein</fullName>
    </submittedName>
</protein>
<feature type="transmembrane region" description="Helical" evidence="5">
    <location>
        <begin position="286"/>
        <end position="308"/>
    </location>
</feature>
<dbReference type="PANTHER" id="PTHR10859">
    <property type="entry name" value="GLYCOSYL TRANSFERASE"/>
    <property type="match status" value="1"/>
</dbReference>
<evidence type="ECO:0000256" key="2">
    <source>
        <dbReference type="ARBA" id="ARBA00022692"/>
    </source>
</evidence>
<dbReference type="InterPro" id="IPR001173">
    <property type="entry name" value="Glyco_trans_2-like"/>
</dbReference>
<dbReference type="PANTHER" id="PTHR10859:SF114">
    <property type="entry name" value="DOLICHOL-PHOSPHATE MANNOSYLTRANSFERASE"/>
    <property type="match status" value="1"/>
</dbReference>
<dbReference type="InterPro" id="IPR007267">
    <property type="entry name" value="GtrA_DPMS_TM"/>
</dbReference>
<dbReference type="Gene3D" id="3.90.550.10">
    <property type="entry name" value="Spore Coat Polysaccharide Biosynthesis Protein SpsA, Chain A"/>
    <property type="match status" value="1"/>
</dbReference>
<feature type="transmembrane region" description="Helical" evidence="5">
    <location>
        <begin position="228"/>
        <end position="248"/>
    </location>
</feature>
<keyword evidence="4 5" id="KW-0472">Membrane</keyword>
<proteinExistence type="predicted"/>
<accession>A0A939IG39</accession>
<feature type="domain" description="GtrA/DPMS transmembrane" evidence="7">
    <location>
        <begin position="225"/>
        <end position="342"/>
    </location>
</feature>
<dbReference type="CDD" id="cd04179">
    <property type="entry name" value="DPM_DPG-synthase_like"/>
    <property type="match status" value="1"/>
</dbReference>
<dbReference type="AlphaFoldDB" id="A0A939IG39"/>
<evidence type="ECO:0000313" key="8">
    <source>
        <dbReference type="EMBL" id="MBN7772510.1"/>
    </source>
</evidence>
<keyword evidence="3 5" id="KW-1133">Transmembrane helix</keyword>
<gene>
    <name evidence="8" type="ORF">JYB65_03975</name>
</gene>
<evidence type="ECO:0000256" key="3">
    <source>
        <dbReference type="ARBA" id="ARBA00022989"/>
    </source>
</evidence>
<dbReference type="GO" id="GO:0016020">
    <property type="term" value="C:membrane"/>
    <property type="evidence" value="ECO:0007669"/>
    <property type="project" value="UniProtKB-SubCell"/>
</dbReference>
<dbReference type="InterPro" id="IPR029044">
    <property type="entry name" value="Nucleotide-diphossugar_trans"/>
</dbReference>
<comment type="subcellular location">
    <subcellularLocation>
        <location evidence="1">Membrane</location>
        <topology evidence="1">Multi-pass membrane protein</topology>
    </subcellularLocation>
</comment>
<keyword evidence="9" id="KW-1185">Reference proteome</keyword>
<name>A0A939IG39_CLOAM</name>
<evidence type="ECO:0000313" key="9">
    <source>
        <dbReference type="Proteomes" id="UP000664545"/>
    </source>
</evidence>
<comment type="caution">
    <text evidence="8">The sequence shown here is derived from an EMBL/GenBank/DDBJ whole genome shotgun (WGS) entry which is preliminary data.</text>
</comment>
<keyword evidence="2 5" id="KW-0812">Transmembrane</keyword>
<reference evidence="8" key="1">
    <citation type="submission" date="2021-02" db="EMBL/GenBank/DDBJ databases">
        <title>Abyssanaerobacter marinus gen.nov., sp., nov, anaerobic bacterium isolated from the Onnuri vent field of Indian Ocean and suggestion of Mogibacteriaceae fam. nov., and proposal of reclassification of ambiguous this family's genus member.</title>
        <authorList>
            <person name="Kim Y.J."/>
            <person name="Yang J.-A."/>
        </authorList>
    </citation>
    <scope>NUCLEOTIDE SEQUENCE</scope>
    <source>
        <strain evidence="8">DSM 2634</strain>
    </source>
</reference>
<dbReference type="RefSeq" id="WP_206581310.1">
    <property type="nucleotide sequence ID" value="NZ_JAFJZZ010000001.1"/>
</dbReference>
<dbReference type="GO" id="GO:0000271">
    <property type="term" value="P:polysaccharide biosynthetic process"/>
    <property type="evidence" value="ECO:0007669"/>
    <property type="project" value="InterPro"/>
</dbReference>
<evidence type="ECO:0000256" key="4">
    <source>
        <dbReference type="ARBA" id="ARBA00023136"/>
    </source>
</evidence>
<organism evidence="8 9">
    <name type="scientific">Clostridium aminobutyricum</name>
    <dbReference type="NCBI Taxonomy" id="33953"/>
    <lineage>
        <taxon>Bacteria</taxon>
        <taxon>Bacillati</taxon>
        <taxon>Bacillota</taxon>
        <taxon>Clostridia</taxon>
        <taxon>Eubacteriales</taxon>
        <taxon>Clostridiaceae</taxon>
        <taxon>Clostridium</taxon>
    </lineage>
</organism>
<dbReference type="Pfam" id="PF04138">
    <property type="entry name" value="GtrA_DPMS_TM"/>
    <property type="match status" value="1"/>
</dbReference>
<dbReference type="SUPFAM" id="SSF53448">
    <property type="entry name" value="Nucleotide-diphospho-sugar transferases"/>
    <property type="match status" value="1"/>
</dbReference>
<dbReference type="GO" id="GO:0006487">
    <property type="term" value="P:protein N-linked glycosylation"/>
    <property type="evidence" value="ECO:0007669"/>
    <property type="project" value="TreeGrafter"/>
</dbReference>
<evidence type="ECO:0000259" key="7">
    <source>
        <dbReference type="Pfam" id="PF04138"/>
    </source>
</evidence>
<feature type="transmembrane region" description="Helical" evidence="5">
    <location>
        <begin position="254"/>
        <end position="274"/>
    </location>
</feature>
<dbReference type="Pfam" id="PF00535">
    <property type="entry name" value="Glycos_transf_2"/>
    <property type="match status" value="1"/>
</dbReference>